<dbReference type="RefSeq" id="WP_094253282.1">
    <property type="nucleotide sequence ID" value="NZ_JBHLXL010000003.1"/>
</dbReference>
<dbReference type="InterPro" id="IPR036633">
    <property type="entry name" value="Prn/Lys/Arg_de-COase_C_sf"/>
</dbReference>
<dbReference type="Pfam" id="PF03711">
    <property type="entry name" value="OKR_DC_1_C"/>
    <property type="match status" value="1"/>
</dbReference>
<dbReference type="SUPFAM" id="SSF55904">
    <property type="entry name" value="Ornithine decarboxylase C-terminal domain"/>
    <property type="match status" value="1"/>
</dbReference>
<dbReference type="InterPro" id="IPR015421">
    <property type="entry name" value="PyrdxlP-dep_Trfase_major"/>
</dbReference>
<accession>A0A235F7R8</accession>
<evidence type="ECO:0000256" key="4">
    <source>
        <dbReference type="ARBA" id="ARBA00022898"/>
    </source>
</evidence>
<dbReference type="EMBL" id="NOII01000007">
    <property type="protein sequence ID" value="OYD57027.1"/>
    <property type="molecule type" value="Genomic_DNA"/>
</dbReference>
<feature type="domain" description="Orn/Lys/Arg decarboxylase C-terminal" evidence="7">
    <location>
        <begin position="380"/>
        <end position="463"/>
    </location>
</feature>
<feature type="domain" description="Orn/Lys/Arg decarboxylases family 1 pyridoxal-P attachment site" evidence="6">
    <location>
        <begin position="5"/>
        <end position="296"/>
    </location>
</feature>
<reference evidence="8 9" key="1">
    <citation type="submission" date="2017-07" db="EMBL/GenBank/DDBJ databases">
        <title>Fictibacillus sp. nov. GDSW-R2A3 Genome sequencing and assembly.</title>
        <authorList>
            <person name="Mayilraj S."/>
        </authorList>
    </citation>
    <scope>NUCLEOTIDE SEQUENCE [LARGE SCALE GENOMIC DNA]</scope>
    <source>
        <strain evidence="8 9">GDSW-R2A3</strain>
    </source>
</reference>
<organism evidence="8 9">
    <name type="scientific">Fictibacillus aquaticus</name>
    <dbReference type="NCBI Taxonomy" id="2021314"/>
    <lineage>
        <taxon>Bacteria</taxon>
        <taxon>Bacillati</taxon>
        <taxon>Bacillota</taxon>
        <taxon>Bacilli</taxon>
        <taxon>Bacillales</taxon>
        <taxon>Fictibacillaceae</taxon>
        <taxon>Fictibacillus</taxon>
    </lineage>
</organism>
<comment type="cofactor">
    <cofactor evidence="1">
        <name>pyridoxal 5'-phosphate</name>
        <dbReference type="ChEBI" id="CHEBI:597326"/>
    </cofactor>
</comment>
<dbReference type="SUPFAM" id="SSF53383">
    <property type="entry name" value="PLP-dependent transferases"/>
    <property type="match status" value="1"/>
</dbReference>
<evidence type="ECO:0000256" key="5">
    <source>
        <dbReference type="ARBA" id="ARBA00023239"/>
    </source>
</evidence>
<name>A0A235F7R8_9BACL</name>
<dbReference type="InterPro" id="IPR008286">
    <property type="entry name" value="Prn/Lys/Arg_de-COase_C"/>
</dbReference>
<proteinExistence type="inferred from homology"/>
<keyword evidence="5" id="KW-0456">Lyase</keyword>
<dbReference type="AlphaFoldDB" id="A0A235F7R8"/>
<comment type="similarity">
    <text evidence="2">Belongs to the Orn/Lys/Arg decarboxylase class-I family.</text>
</comment>
<evidence type="ECO:0000256" key="1">
    <source>
        <dbReference type="ARBA" id="ARBA00001933"/>
    </source>
</evidence>
<dbReference type="PANTHER" id="PTHR43277:SF3">
    <property type="entry name" value="DECARBOXYLASE, PUTATIVE-RELATED"/>
    <property type="match status" value="1"/>
</dbReference>
<dbReference type="OrthoDB" id="9815233at2"/>
<evidence type="ECO:0000259" key="6">
    <source>
        <dbReference type="Pfam" id="PF01276"/>
    </source>
</evidence>
<dbReference type="Gene3D" id="3.40.640.10">
    <property type="entry name" value="Type I PLP-dependent aspartate aminotransferase-like (Major domain)"/>
    <property type="match status" value="1"/>
</dbReference>
<evidence type="ECO:0000313" key="8">
    <source>
        <dbReference type="EMBL" id="OYD57027.1"/>
    </source>
</evidence>
<dbReference type="Gene3D" id="3.90.100.10">
    <property type="entry name" value="Orn/Lys/Arg decarboxylase, C-terminal domain"/>
    <property type="match status" value="1"/>
</dbReference>
<evidence type="ECO:0000256" key="2">
    <source>
        <dbReference type="ARBA" id="ARBA00010671"/>
    </source>
</evidence>
<evidence type="ECO:0000313" key="9">
    <source>
        <dbReference type="Proteomes" id="UP000215059"/>
    </source>
</evidence>
<dbReference type="Pfam" id="PF01276">
    <property type="entry name" value="OKR_DC_1"/>
    <property type="match status" value="1"/>
</dbReference>
<dbReference type="Proteomes" id="UP000215059">
    <property type="component" value="Unassembled WGS sequence"/>
</dbReference>
<keyword evidence="9" id="KW-1185">Reference proteome</keyword>
<evidence type="ECO:0000256" key="3">
    <source>
        <dbReference type="ARBA" id="ARBA00022793"/>
    </source>
</evidence>
<keyword evidence="4" id="KW-0663">Pyridoxal phosphate</keyword>
<protein>
    <recommendedName>
        <fullName evidence="10">Arginine decarboxylase</fullName>
    </recommendedName>
</protein>
<dbReference type="InterPro" id="IPR052357">
    <property type="entry name" value="Orn_Lys_Arg_decarboxylase-I"/>
</dbReference>
<dbReference type="PANTHER" id="PTHR43277">
    <property type="entry name" value="ARGININE DECARBOXYLASE"/>
    <property type="match status" value="1"/>
</dbReference>
<comment type="caution">
    <text evidence="8">The sequence shown here is derived from an EMBL/GenBank/DDBJ whole genome shotgun (WGS) entry which is preliminary data.</text>
</comment>
<dbReference type="InterPro" id="IPR000310">
    <property type="entry name" value="Orn/Lys/Arg_deCO2ase_major_dom"/>
</dbReference>
<dbReference type="InterPro" id="IPR015424">
    <property type="entry name" value="PyrdxlP-dep_Trfase"/>
</dbReference>
<evidence type="ECO:0008006" key="10">
    <source>
        <dbReference type="Google" id="ProtNLM"/>
    </source>
</evidence>
<evidence type="ECO:0000259" key="7">
    <source>
        <dbReference type="Pfam" id="PF03711"/>
    </source>
</evidence>
<sequence>MFEKTPLFSALISHRNRKPISMHVPGHKNGSLLHESGISYYKKISEIDVTELTGLDDLHDAQECIKEAQDLTAKFYGADETHFLIGGSTAGNLAMILAAFDPGDKVMVQRNCHKSVLNGLELAGLMPIFLGPEIHQQGGFPLGLTLETVKMALEQHPEIKGLIVTTPNYYGMSADLISIIEFMHERSLPVLADEAHGAHYVLDGFPASVLSMGADAAVQSAHKTLPAMTMGAYLHIGKRSLLDKKRVRHALQMIQSSSPSYPIMASLDLSRAYLAQLKTVDIQSIKEQSIELKDFLKQHGFLVIEPPSGYEADPLKVTLQAEGEYSGYELQKMFEKHGLYPELADSLNVLFVLPLGVSHETMRWKEAVLKVSEDLNRKERTETTNFQAVFAPVSSLFYSYGEMRNKGTELVEINQSAGRISAEAVIPYPPGVPLIAKGEQITESMIKSFNVLQQNGARFQGGNETMISVFEEEEGEEQQ</sequence>
<dbReference type="GO" id="GO:0016831">
    <property type="term" value="F:carboxy-lyase activity"/>
    <property type="evidence" value="ECO:0007669"/>
    <property type="project" value="UniProtKB-KW"/>
</dbReference>
<gene>
    <name evidence="8" type="ORF">CGZ90_14665</name>
</gene>
<keyword evidence="3" id="KW-0210">Decarboxylase</keyword>